<reference evidence="6" key="1">
    <citation type="submission" date="2025-08" db="UniProtKB">
        <authorList>
            <consortium name="Ensembl"/>
        </authorList>
    </citation>
    <scope>IDENTIFICATION</scope>
</reference>
<dbReference type="GO" id="GO:0005615">
    <property type="term" value="C:extracellular space"/>
    <property type="evidence" value="ECO:0007669"/>
    <property type="project" value="InterPro"/>
</dbReference>
<dbReference type="GO" id="GO:0004867">
    <property type="term" value="F:serine-type endopeptidase inhibitor activity"/>
    <property type="evidence" value="ECO:0007669"/>
    <property type="project" value="InterPro"/>
</dbReference>
<evidence type="ECO:0000313" key="7">
    <source>
        <dbReference type="Proteomes" id="UP000261660"/>
    </source>
</evidence>
<evidence type="ECO:0000256" key="4">
    <source>
        <dbReference type="RuleBase" id="RU000411"/>
    </source>
</evidence>
<dbReference type="PANTHER" id="PTHR11461">
    <property type="entry name" value="SERINE PROTEASE INHIBITOR, SERPIN"/>
    <property type="match status" value="1"/>
</dbReference>
<keyword evidence="3" id="KW-0325">Glycoprotein</keyword>
<evidence type="ECO:0000256" key="2">
    <source>
        <dbReference type="ARBA" id="ARBA00022729"/>
    </source>
</evidence>
<dbReference type="Pfam" id="PF00079">
    <property type="entry name" value="Serpin"/>
    <property type="match status" value="1"/>
</dbReference>
<reference evidence="6" key="2">
    <citation type="submission" date="2025-09" db="UniProtKB">
        <authorList>
            <consortium name="Ensembl"/>
        </authorList>
    </citation>
    <scope>IDENTIFICATION</scope>
</reference>
<organism evidence="6 7">
    <name type="scientific">Labrus bergylta</name>
    <name type="common">ballan wrasse</name>
    <dbReference type="NCBI Taxonomy" id="56723"/>
    <lineage>
        <taxon>Eukaryota</taxon>
        <taxon>Metazoa</taxon>
        <taxon>Chordata</taxon>
        <taxon>Craniata</taxon>
        <taxon>Vertebrata</taxon>
        <taxon>Euteleostomi</taxon>
        <taxon>Actinopterygii</taxon>
        <taxon>Neopterygii</taxon>
        <taxon>Teleostei</taxon>
        <taxon>Neoteleostei</taxon>
        <taxon>Acanthomorphata</taxon>
        <taxon>Eupercaria</taxon>
        <taxon>Labriformes</taxon>
        <taxon>Labridae</taxon>
        <taxon>Labrus</taxon>
    </lineage>
</organism>
<dbReference type="PANTHER" id="PTHR11461:SF363">
    <property type="entry name" value="SERINE (OR CYSTEINE) PROTEINASE INHIBITOR, CLADE A (ALPHA-1 ANTIPROTEINASE, ANTITRYPSIN), MEMBER 1, LIKE PRECURSOR-RELATED"/>
    <property type="match status" value="1"/>
</dbReference>
<dbReference type="Proteomes" id="UP000261660">
    <property type="component" value="Unplaced"/>
</dbReference>
<name>A0A3Q3FGG3_9LABR</name>
<dbReference type="SUPFAM" id="SSF56574">
    <property type="entry name" value="Serpins"/>
    <property type="match status" value="1"/>
</dbReference>
<proteinExistence type="inferred from homology"/>
<dbReference type="GeneTree" id="ENSGT00940000160877"/>
<keyword evidence="2" id="KW-0732">Signal</keyword>
<dbReference type="InterPro" id="IPR036186">
    <property type="entry name" value="Serpin_sf"/>
</dbReference>
<dbReference type="SMART" id="SM00093">
    <property type="entry name" value="SERPIN"/>
    <property type="match status" value="1"/>
</dbReference>
<evidence type="ECO:0000256" key="1">
    <source>
        <dbReference type="ARBA" id="ARBA00009500"/>
    </source>
</evidence>
<comment type="similarity">
    <text evidence="1 4">Belongs to the serpin family.</text>
</comment>
<evidence type="ECO:0000259" key="5">
    <source>
        <dbReference type="SMART" id="SM00093"/>
    </source>
</evidence>
<dbReference type="InterPro" id="IPR023796">
    <property type="entry name" value="Serpin_dom"/>
</dbReference>
<dbReference type="FunFam" id="3.30.497.10:FF:000001">
    <property type="entry name" value="Serine protease inhibitor"/>
    <property type="match status" value="1"/>
</dbReference>
<dbReference type="AlphaFoldDB" id="A0A3Q3FGG3"/>
<evidence type="ECO:0000313" key="6">
    <source>
        <dbReference type="Ensembl" id="ENSLBEP00000019341.1"/>
    </source>
</evidence>
<accession>A0A3Q3FGG3</accession>
<protein>
    <recommendedName>
        <fullName evidence="5">Serpin domain-containing protein</fullName>
    </recommendedName>
</protein>
<dbReference type="PRINTS" id="PR00780">
    <property type="entry name" value="LEUSERPINII"/>
</dbReference>
<dbReference type="InParanoid" id="A0A3Q3FGG3"/>
<dbReference type="Ensembl" id="ENSLBET00000020392.1">
    <property type="protein sequence ID" value="ENSLBEP00000019341.1"/>
    <property type="gene ID" value="ENSLBEG00000014854.1"/>
</dbReference>
<dbReference type="Gene3D" id="3.30.497.10">
    <property type="entry name" value="Antithrombin, subunit I, domain 2"/>
    <property type="match status" value="1"/>
</dbReference>
<evidence type="ECO:0000256" key="3">
    <source>
        <dbReference type="ARBA" id="ARBA00023180"/>
    </source>
</evidence>
<dbReference type="InterPro" id="IPR042178">
    <property type="entry name" value="Serpin_sf_1"/>
</dbReference>
<dbReference type="InterPro" id="IPR042185">
    <property type="entry name" value="Serpin_sf_2"/>
</dbReference>
<dbReference type="FunFam" id="2.30.39.10:FF:000003">
    <property type="entry name" value="alpha-1-antitrypsin isoform X1"/>
    <property type="match status" value="1"/>
</dbReference>
<keyword evidence="7" id="KW-1185">Reference proteome</keyword>
<dbReference type="STRING" id="56723.ENSLBEP00000019341"/>
<feature type="domain" description="Serpin" evidence="5">
    <location>
        <begin position="37"/>
        <end position="362"/>
    </location>
</feature>
<dbReference type="Gene3D" id="2.30.39.10">
    <property type="entry name" value="Alpha-1-antitrypsin, domain 1"/>
    <property type="match status" value="1"/>
</dbReference>
<sequence length="473" mass="52705">TQSAFRLLLCKVHGSEHSHTGDITSNKLSSPNADFAFALYKSLNAEAAPGKNIFYSPFGISTALSMVSAGARGETHSQLFSSLGYSAFNQTQVNEAYKHLFDIHGRSQKNLQLDVGNAAAVRSGFSPLEKFLNDVKQFYQGEIFNVNHNNLSEAAAEINRFIANKTQDMIKDMVKDLDPDMAMVLINYVYFKGMWEKPFNSDMTREHDFQVDKTTKVKVDMMTRTGNYKAHWDQENHTTVVMLPYKGKASMMIILPDKDKMKEVEGYITKDYIRHLKDSIHMSDGIHPNPLGSQMLSANIQHAHTPTSNPLSPVSPQNNLLTASPSPTPHTWCHSFSPSSLSSNNCHTLSTVTDHSTEFTIPVHVTCRLSHQHLSPVNYCNHSNLTQVRLQPLPQPTFNCTSANFGLLNIRSLNNKSFICLDFINHNNLDFFIVTETWLTMGDCSPLIEATPLISLTFISPGCQAGEGGCCYS</sequence>
<dbReference type="InterPro" id="IPR000215">
    <property type="entry name" value="Serpin_fam"/>
</dbReference>